<dbReference type="Proteomes" id="UP001589867">
    <property type="component" value="Unassembled WGS sequence"/>
</dbReference>
<dbReference type="RefSeq" id="WP_377250769.1">
    <property type="nucleotide sequence ID" value="NZ_JBHLUH010000020.1"/>
</dbReference>
<proteinExistence type="predicted"/>
<feature type="compositionally biased region" description="Low complexity" evidence="1">
    <location>
        <begin position="18"/>
        <end position="40"/>
    </location>
</feature>
<keyword evidence="3" id="KW-1185">Reference proteome</keyword>
<comment type="caution">
    <text evidence="2">The sequence shown here is derived from an EMBL/GenBank/DDBJ whole genome shotgun (WGS) entry which is preliminary data.</text>
</comment>
<feature type="region of interest" description="Disordered" evidence="1">
    <location>
        <begin position="1"/>
        <end position="40"/>
    </location>
</feature>
<gene>
    <name evidence="2" type="ORF">ACFFIA_13845</name>
</gene>
<dbReference type="EMBL" id="JBHLUH010000020">
    <property type="protein sequence ID" value="MFC0528745.1"/>
    <property type="molecule type" value="Genomic_DNA"/>
</dbReference>
<sequence>MPLVLLTPGTSTQRLDGTPRTAPTAAEAGAATATASTDPASAVAAATATATRG</sequence>
<reference evidence="2 3" key="1">
    <citation type="submission" date="2024-09" db="EMBL/GenBank/DDBJ databases">
        <authorList>
            <person name="Sun Q."/>
            <person name="Mori K."/>
        </authorList>
    </citation>
    <scope>NUCLEOTIDE SEQUENCE [LARGE SCALE GENOMIC DNA]</scope>
    <source>
        <strain evidence="2 3">TBRC 3947</strain>
    </source>
</reference>
<organism evidence="2 3">
    <name type="scientific">Phytohabitans kaempferiae</name>
    <dbReference type="NCBI Taxonomy" id="1620943"/>
    <lineage>
        <taxon>Bacteria</taxon>
        <taxon>Bacillati</taxon>
        <taxon>Actinomycetota</taxon>
        <taxon>Actinomycetes</taxon>
        <taxon>Micromonosporales</taxon>
        <taxon>Micromonosporaceae</taxon>
    </lineage>
</organism>
<name>A0ABV6M219_9ACTN</name>
<evidence type="ECO:0000256" key="1">
    <source>
        <dbReference type="SAM" id="MobiDB-lite"/>
    </source>
</evidence>
<protein>
    <submittedName>
        <fullName evidence="2">Uncharacterized protein</fullName>
    </submittedName>
</protein>
<evidence type="ECO:0000313" key="2">
    <source>
        <dbReference type="EMBL" id="MFC0528745.1"/>
    </source>
</evidence>
<accession>A0ABV6M219</accession>
<evidence type="ECO:0000313" key="3">
    <source>
        <dbReference type="Proteomes" id="UP001589867"/>
    </source>
</evidence>